<evidence type="ECO:0000259" key="2">
    <source>
        <dbReference type="Pfam" id="PF09851"/>
    </source>
</evidence>
<dbReference type="Pfam" id="PF09851">
    <property type="entry name" value="SHOCT"/>
    <property type="match status" value="1"/>
</dbReference>
<dbReference type="AlphaFoldDB" id="A0A6P1YTQ1"/>
<sequence>MNETQSVKQRFIEDFAARHGLGTDAVDTLLRAVSAGGGTMAQFSHPELGGMGQWTRGGMIMVGDMFNQGLKYRVDTLCTEISDALMQNHALAAELRSHASGGQGYGMGAWWPEEFGNPSSSGAQNDLRYAFFPGARRLVVEKAGAQAIYDTGEHMISGVSQQQGGDQSLSFSSQFGVVQLTNLPRIEHAGHRESLSDSTPWKEQPTTDAPVLAQAPHPSPMPPSSPVPAAAPPRAPVASAPAASEPGARAVDDIFAVIERLADLRAKGILSEEEFAAKKAELLARL</sequence>
<feature type="compositionally biased region" description="Polar residues" evidence="1">
    <location>
        <begin position="196"/>
        <end position="207"/>
    </location>
</feature>
<feature type="region of interest" description="Disordered" evidence="1">
    <location>
        <begin position="188"/>
        <end position="246"/>
    </location>
</feature>
<evidence type="ECO:0000313" key="3">
    <source>
        <dbReference type="EMBL" id="QIB36260.1"/>
    </source>
</evidence>
<organism evidence="3 4">
    <name type="scientific">Ancylobacter pratisalsi</name>
    <dbReference type="NCBI Taxonomy" id="1745854"/>
    <lineage>
        <taxon>Bacteria</taxon>
        <taxon>Pseudomonadati</taxon>
        <taxon>Pseudomonadota</taxon>
        <taxon>Alphaproteobacteria</taxon>
        <taxon>Hyphomicrobiales</taxon>
        <taxon>Xanthobacteraceae</taxon>
        <taxon>Ancylobacter</taxon>
    </lineage>
</organism>
<feature type="compositionally biased region" description="Pro residues" evidence="1">
    <location>
        <begin position="217"/>
        <end position="235"/>
    </location>
</feature>
<feature type="domain" description="SHOCT" evidence="2">
    <location>
        <begin position="258"/>
        <end position="283"/>
    </location>
</feature>
<dbReference type="Proteomes" id="UP000464751">
    <property type="component" value="Chromosome"/>
</dbReference>
<accession>A0A6P1YTQ1</accession>
<dbReference type="KEGG" id="apra:G3A50_13520"/>
<evidence type="ECO:0000256" key="1">
    <source>
        <dbReference type="SAM" id="MobiDB-lite"/>
    </source>
</evidence>
<evidence type="ECO:0000313" key="4">
    <source>
        <dbReference type="Proteomes" id="UP000464751"/>
    </source>
</evidence>
<protein>
    <submittedName>
        <fullName evidence="3">SHOCT domain-containing protein</fullName>
    </submittedName>
</protein>
<dbReference type="InterPro" id="IPR018649">
    <property type="entry name" value="SHOCT"/>
</dbReference>
<proteinExistence type="predicted"/>
<name>A0A6P1YTQ1_9HYPH</name>
<keyword evidence="4" id="KW-1185">Reference proteome</keyword>
<feature type="compositionally biased region" description="Low complexity" evidence="1">
    <location>
        <begin position="236"/>
        <end position="246"/>
    </location>
</feature>
<reference evidence="3 4" key="1">
    <citation type="submission" date="2020-02" db="EMBL/GenBank/DDBJ databases">
        <authorList>
            <person name="Li G."/>
        </authorList>
    </citation>
    <scope>NUCLEOTIDE SEQUENCE [LARGE SCALE GENOMIC DNA]</scope>
    <source>
        <strain evidence="3 4">DSM 102029</strain>
    </source>
</reference>
<dbReference type="EMBL" id="CP048630">
    <property type="protein sequence ID" value="QIB36260.1"/>
    <property type="molecule type" value="Genomic_DNA"/>
</dbReference>
<gene>
    <name evidence="3" type="ORF">G3A50_13520</name>
</gene>